<proteinExistence type="inferred from homology"/>
<dbReference type="PROSITE" id="PS01033">
    <property type="entry name" value="GLOBIN"/>
    <property type="match status" value="1"/>
</dbReference>
<dbReference type="InterPro" id="IPR012292">
    <property type="entry name" value="Globin/Proto"/>
</dbReference>
<dbReference type="InterPro" id="IPR009050">
    <property type="entry name" value="Globin-like_sf"/>
</dbReference>
<dbReference type="Proteomes" id="UP001385892">
    <property type="component" value="Unassembled WGS sequence"/>
</dbReference>
<name>A0ABU8WVY1_9BURK</name>
<evidence type="ECO:0000313" key="8">
    <source>
        <dbReference type="Proteomes" id="UP001385892"/>
    </source>
</evidence>
<dbReference type="EMBL" id="JBBKZT010000025">
    <property type="protein sequence ID" value="MEJ8851688.1"/>
    <property type="molecule type" value="Genomic_DNA"/>
</dbReference>
<evidence type="ECO:0000256" key="2">
    <source>
        <dbReference type="ARBA" id="ARBA00022621"/>
    </source>
</evidence>
<accession>A0ABU8WVY1</accession>
<evidence type="ECO:0000259" key="6">
    <source>
        <dbReference type="PROSITE" id="PS01033"/>
    </source>
</evidence>
<dbReference type="Gene3D" id="3.30.450.40">
    <property type="match status" value="1"/>
</dbReference>
<evidence type="ECO:0000256" key="4">
    <source>
        <dbReference type="ARBA" id="ARBA00023004"/>
    </source>
</evidence>
<comment type="similarity">
    <text evidence="5">Belongs to the globin family.</text>
</comment>
<keyword evidence="3" id="KW-0479">Metal-binding</keyword>
<keyword evidence="1 5" id="KW-0349">Heme</keyword>
<dbReference type="Pfam" id="PF00042">
    <property type="entry name" value="Globin"/>
    <property type="match status" value="1"/>
</dbReference>
<dbReference type="PANTHER" id="PTHR43396">
    <property type="entry name" value="FLAVOHEMOPROTEIN"/>
    <property type="match status" value="1"/>
</dbReference>
<keyword evidence="8" id="KW-1185">Reference proteome</keyword>
<feature type="domain" description="Globin" evidence="6">
    <location>
        <begin position="1"/>
        <end position="134"/>
    </location>
</feature>
<protein>
    <submittedName>
        <fullName evidence="7">Globin domain-containing protein</fullName>
    </submittedName>
</protein>
<evidence type="ECO:0000256" key="1">
    <source>
        <dbReference type="ARBA" id="ARBA00022617"/>
    </source>
</evidence>
<dbReference type="PANTHER" id="PTHR43396:SF3">
    <property type="entry name" value="FLAVOHEMOPROTEIN"/>
    <property type="match status" value="1"/>
</dbReference>
<dbReference type="InterPro" id="IPR000971">
    <property type="entry name" value="Globin"/>
</dbReference>
<evidence type="ECO:0000313" key="7">
    <source>
        <dbReference type="EMBL" id="MEJ8851688.1"/>
    </source>
</evidence>
<keyword evidence="2 5" id="KW-0561">Oxygen transport</keyword>
<comment type="caution">
    <text evidence="7">The sequence shown here is derived from an EMBL/GenBank/DDBJ whole genome shotgun (WGS) entry which is preliminary data.</text>
</comment>
<dbReference type="Gene3D" id="1.10.490.10">
    <property type="entry name" value="Globins"/>
    <property type="match status" value="1"/>
</dbReference>
<dbReference type="PRINTS" id="PR01907">
    <property type="entry name" value="WORMGLOBIN"/>
</dbReference>
<keyword evidence="4" id="KW-0408">Iron</keyword>
<dbReference type="InterPro" id="IPR029016">
    <property type="entry name" value="GAF-like_dom_sf"/>
</dbReference>
<dbReference type="SUPFAM" id="SSF46458">
    <property type="entry name" value="Globin-like"/>
    <property type="match status" value="1"/>
</dbReference>
<organism evidence="7 8">
    <name type="scientific">Variovorax rhizosphaerae</name>
    <dbReference type="NCBI Taxonomy" id="1836200"/>
    <lineage>
        <taxon>Bacteria</taxon>
        <taxon>Pseudomonadati</taxon>
        <taxon>Pseudomonadota</taxon>
        <taxon>Betaproteobacteria</taxon>
        <taxon>Burkholderiales</taxon>
        <taxon>Comamonadaceae</taxon>
        <taxon>Variovorax</taxon>
    </lineage>
</organism>
<reference evidence="7 8" key="1">
    <citation type="submission" date="2024-03" db="EMBL/GenBank/DDBJ databases">
        <title>Novel species of the genus Variovorax.</title>
        <authorList>
            <person name="Liu Q."/>
            <person name="Xin Y.-H."/>
        </authorList>
    </citation>
    <scope>NUCLEOTIDE SEQUENCE [LARGE SCALE GENOMIC DNA]</scope>
    <source>
        <strain evidence="7 8">KACC 18900</strain>
    </source>
</reference>
<dbReference type="RefSeq" id="WP_340347419.1">
    <property type="nucleotide sequence ID" value="NZ_JBBKZT010000025.1"/>
</dbReference>
<keyword evidence="5" id="KW-0813">Transport</keyword>
<sequence length="443" mass="47069">MTPDQIQLVQSSFAKVVPISDQAAEIFYARLFELAPDVRSLFKGDMVEQGRKLMTMLGSVTRGLGNLDTLAPVAQRLAERHVGYGARPAHYAVVGAALIDTLDKGLGAEFTPDVRSAWETAYGTLSGVMIAAPTRRPRPEAGDTAVKTFIRVIEYWVPSEDGSLLEFGGGLFGPAHRFAAVSQNLCFGRGEGLPGRAWETGRPIVLKELSGSYFRRAAAAKTAGLTCGIAVPIFKGERLSSVAVIFCGDDEEHAGAIELWGNDPEESSDMTLVDGYYGTTGDTFEFISRATAFRRGTGLPGMAWDAQKPVFLPDLGKGAGFIRADSAVKVGINRGFAIPCSTLDGSSFVMAFLSARATPIARRIEVWEPDASGTHLRRSIGFSDAAAKNEDAFEAIAMVGNAPDAAGAIARAFASGVPFTAEPMIAIPVAPQGRITAVMALHF</sequence>
<evidence type="ECO:0000256" key="3">
    <source>
        <dbReference type="ARBA" id="ARBA00022723"/>
    </source>
</evidence>
<dbReference type="CDD" id="cd12131">
    <property type="entry name" value="HGbI-like"/>
    <property type="match status" value="1"/>
</dbReference>
<gene>
    <name evidence="7" type="ORF">WKW82_34000</name>
</gene>
<evidence type="ECO:0000256" key="5">
    <source>
        <dbReference type="RuleBase" id="RU000356"/>
    </source>
</evidence>